<dbReference type="HOGENOM" id="CLU_103710_0_0_9"/>
<protein>
    <recommendedName>
        <fullName evidence="4">WxL domain-containing protein</fullName>
    </recommendedName>
</protein>
<dbReference type="AlphaFoldDB" id="G5ILD9"/>
<evidence type="ECO:0008006" key="4">
    <source>
        <dbReference type="Google" id="ProtNLM"/>
    </source>
</evidence>
<reference evidence="2 3" key="1">
    <citation type="submission" date="2011-08" db="EMBL/GenBank/DDBJ databases">
        <title>The Genome Sequence of Clostridium hathewayi WAL-18680.</title>
        <authorList>
            <consortium name="The Broad Institute Genome Sequencing Platform"/>
            <person name="Earl A."/>
            <person name="Ward D."/>
            <person name="Feldgarden M."/>
            <person name="Gevers D."/>
            <person name="Finegold S.M."/>
            <person name="Summanen P.H."/>
            <person name="Molitoris D.R."/>
            <person name="Song M."/>
            <person name="Daigneault M."/>
            <person name="Allen-Vercoe E."/>
            <person name="Young S.K."/>
            <person name="Zeng Q."/>
            <person name="Gargeya S."/>
            <person name="Fitzgerald M."/>
            <person name="Haas B."/>
            <person name="Abouelleil A."/>
            <person name="Alvarado L."/>
            <person name="Arachchi H.M."/>
            <person name="Berlin A."/>
            <person name="Brown A."/>
            <person name="Chapman S.B."/>
            <person name="Chen Z."/>
            <person name="Dunbar C."/>
            <person name="Freedman E."/>
            <person name="Gearin G."/>
            <person name="Gellesch M."/>
            <person name="Goldberg J."/>
            <person name="Griggs A."/>
            <person name="Gujja S."/>
            <person name="Heiman D."/>
            <person name="Howarth C."/>
            <person name="Larson L."/>
            <person name="Lui A."/>
            <person name="MacDonald P.J.P."/>
            <person name="Montmayeur A."/>
            <person name="Murphy C."/>
            <person name="Neiman D."/>
            <person name="Pearson M."/>
            <person name="Priest M."/>
            <person name="Roberts A."/>
            <person name="Saif S."/>
            <person name="Shea T."/>
            <person name="Shenoy N."/>
            <person name="Sisk P."/>
            <person name="Stolte C."/>
            <person name="Sykes S."/>
            <person name="Wortman J."/>
            <person name="Nusbaum C."/>
            <person name="Birren B."/>
        </authorList>
    </citation>
    <scope>NUCLEOTIDE SEQUENCE [LARGE SCALE GENOMIC DNA]</scope>
    <source>
        <strain evidence="2 3">WAL-18680</strain>
    </source>
</reference>
<feature type="non-terminal residue" evidence="2">
    <location>
        <position position="222"/>
    </location>
</feature>
<keyword evidence="1" id="KW-0732">Signal</keyword>
<accession>G5ILD9</accession>
<comment type="caution">
    <text evidence="2">The sequence shown here is derived from an EMBL/GenBank/DDBJ whole genome shotgun (WGS) entry which is preliminary data.</text>
</comment>
<gene>
    <name evidence="2" type="ORF">HMPREF9473_04317</name>
</gene>
<evidence type="ECO:0000313" key="2">
    <source>
        <dbReference type="EMBL" id="EHI57692.1"/>
    </source>
</evidence>
<feature type="signal peptide" evidence="1">
    <location>
        <begin position="1"/>
        <end position="27"/>
    </location>
</feature>
<proteinExistence type="predicted"/>
<dbReference type="RefSeq" id="WP_006782305.1">
    <property type="nucleotide sequence ID" value="NZ_JH379029.1"/>
</dbReference>
<dbReference type="Proteomes" id="UP000005384">
    <property type="component" value="Unassembled WGS sequence"/>
</dbReference>
<sequence>MNKKMKKTAALALAVGMAVTGSMASYASGLANATIEDVAISTSNAAGTVGGSQNSVLTGTIKVTSISVKVPTAAAFEMNPNLTVTDPQVNRITAQSGEYKITNTSTVPIDVSITAIATNAAGGFTNDATKLTGTGNDKKVMFAVRKSTEAVPTSAAGDKTKWFDPDANYGNTPYKVSTTAGDNTLAASAVLEMKLYGATVQGWSNNETFTVTPNLHHIRTLT</sequence>
<evidence type="ECO:0000256" key="1">
    <source>
        <dbReference type="SAM" id="SignalP"/>
    </source>
</evidence>
<evidence type="ECO:0000313" key="3">
    <source>
        <dbReference type="Proteomes" id="UP000005384"/>
    </source>
</evidence>
<dbReference type="EMBL" id="ADLN01000119">
    <property type="protein sequence ID" value="EHI57692.1"/>
    <property type="molecule type" value="Genomic_DNA"/>
</dbReference>
<keyword evidence="3" id="KW-1185">Reference proteome</keyword>
<name>G5ILD9_9FIRM</name>
<organism evidence="2 3">
    <name type="scientific">Hungatella hathewayi WAL-18680</name>
    <dbReference type="NCBI Taxonomy" id="742737"/>
    <lineage>
        <taxon>Bacteria</taxon>
        <taxon>Bacillati</taxon>
        <taxon>Bacillota</taxon>
        <taxon>Clostridia</taxon>
        <taxon>Lachnospirales</taxon>
        <taxon>Lachnospiraceae</taxon>
        <taxon>Hungatella</taxon>
    </lineage>
</organism>
<feature type="chain" id="PRO_5039250644" description="WxL domain-containing protein" evidence="1">
    <location>
        <begin position="28"/>
        <end position="222"/>
    </location>
</feature>